<dbReference type="InterPro" id="IPR007863">
    <property type="entry name" value="Peptidase_M16_C"/>
</dbReference>
<dbReference type="PANTHER" id="PTHR11851">
    <property type="entry name" value="METALLOPROTEASE"/>
    <property type="match status" value="1"/>
</dbReference>
<evidence type="ECO:0000256" key="1">
    <source>
        <dbReference type="ARBA" id="ARBA00007261"/>
    </source>
</evidence>
<proteinExistence type="inferred from homology"/>
<keyword evidence="5" id="KW-0645">Protease</keyword>
<comment type="similarity">
    <text evidence="1">Belongs to the peptidase M16 family.</text>
</comment>
<dbReference type="GO" id="GO:0006508">
    <property type="term" value="P:proteolysis"/>
    <property type="evidence" value="ECO:0007669"/>
    <property type="project" value="UniProtKB-KW"/>
</dbReference>
<dbReference type="Gene3D" id="3.30.830.10">
    <property type="entry name" value="Metalloenzyme, LuxS/M16 peptidase-like"/>
    <property type="match status" value="4"/>
</dbReference>
<dbReference type="AlphaFoldDB" id="A0A7W8DQV2"/>
<dbReference type="EC" id="3.4.24.-" evidence="5"/>
<dbReference type="RefSeq" id="WP_184210070.1">
    <property type="nucleotide sequence ID" value="NZ_JACHIF010000006.1"/>
</dbReference>
<dbReference type="InterPro" id="IPR011249">
    <property type="entry name" value="Metalloenz_LuxS/M16"/>
</dbReference>
<protein>
    <submittedName>
        <fullName evidence="5">Zinc protease</fullName>
        <ecNumber evidence="5">3.4.24.-</ecNumber>
    </submittedName>
</protein>
<feature type="domain" description="Peptidase M16 C-terminal" evidence="4">
    <location>
        <begin position="197"/>
        <end position="372"/>
    </location>
</feature>
<dbReference type="InterPro" id="IPR050361">
    <property type="entry name" value="MPP/UQCRC_Complex"/>
</dbReference>
<dbReference type="PANTHER" id="PTHR11851:SF49">
    <property type="entry name" value="MITOCHONDRIAL-PROCESSING PEPTIDASE SUBUNIT ALPHA"/>
    <property type="match status" value="1"/>
</dbReference>
<comment type="caution">
    <text evidence="5">The sequence shown here is derived from an EMBL/GenBank/DDBJ whole genome shotgun (WGS) entry which is preliminary data.</text>
</comment>
<feature type="compositionally biased region" description="Basic residues" evidence="2">
    <location>
        <begin position="1"/>
        <end position="10"/>
    </location>
</feature>
<evidence type="ECO:0000313" key="5">
    <source>
        <dbReference type="EMBL" id="MBB5038868.1"/>
    </source>
</evidence>
<evidence type="ECO:0000259" key="4">
    <source>
        <dbReference type="Pfam" id="PF05193"/>
    </source>
</evidence>
<organism evidence="5 6">
    <name type="scientific">Prosthecobacter dejongeii</name>
    <dbReference type="NCBI Taxonomy" id="48465"/>
    <lineage>
        <taxon>Bacteria</taxon>
        <taxon>Pseudomonadati</taxon>
        <taxon>Verrucomicrobiota</taxon>
        <taxon>Verrucomicrobiia</taxon>
        <taxon>Verrucomicrobiales</taxon>
        <taxon>Verrucomicrobiaceae</taxon>
        <taxon>Prosthecobacter</taxon>
    </lineage>
</organism>
<accession>A0A7W8DQV2</accession>
<sequence length="870" mass="94722">MPTARSRKTSSRNSPAPRSSGGADLSVPALKAEVRTLDNGLDVIVRKDPDHPLVSVQIWVKAGSLHEEKWTGAGLAHCVEHMLFKGTWKRTASQISQGIQELGGYVNAYTTFNRTVYWIDGLAEHTEGYLEILADMVRNSKIDAGELQKEQDVIRREMAMDNDDAGSVVQHLVQSTAFRQHPLKHPIIGHRAVFDQVSRDDVAGFVSRHYVPNNCFVVIAGAVKTEETFSAVQRLLGDWERRPYEPILLPQEAPQRGRREGRKNFDTELTRVALGWQIPGENHPDKAALDVLAFLLGSGRSSRLYQELREKRSVAHWVWAGAWGAQECGLFNAEAECDPKDVEACQKAMLEVIATFQAKGPTAAELAKAVRATIGGQVRTLASTKGQAASLAGSWLATGSLDHAQHYLASIRALTPTLVRDIARQYLTPASSSVAIVGPDVEATSNSSSQGLTKGELQRFVLPNGLTLLVGENPRLPLVSIRTSFLAGVPAETATNGGATQVSAALLLKGTKTRKAAEIAAELENLGGSLQCTADAHRYLIGADVMRGDEACGLNLIADLIQNATLPTAQLKDVQKRQIASIQEEKEDPLTVAMRHARKEIFAGTPFARTALGTETSVKALKVETCREMLSRSLVGGNGVVSIQGDVKAAAVRKLVEKALGKLKKGSRHYDARAEHTGKATPQPGVHELRMDKEQAIIVIGFRTVGLHHADSQALSLIDEACSDMGSRLFNRIREELGLAYYVGAQHFSALGAGAFYFYVGTSPEKAALAQQEMLVQIADLTQNGLAKDEIQRAKTTWKSGWLRAQQGNASLADAYGWSELNGLGYEHFRQLPDRVAALTDKDLRRVAKTYFARAQAHIVTVMPEEKKSK</sequence>
<dbReference type="Pfam" id="PF00675">
    <property type="entry name" value="Peptidase_M16"/>
    <property type="match status" value="2"/>
</dbReference>
<reference evidence="5 6" key="1">
    <citation type="submission" date="2020-08" db="EMBL/GenBank/DDBJ databases">
        <title>Genomic Encyclopedia of Type Strains, Phase IV (KMG-IV): sequencing the most valuable type-strain genomes for metagenomic binning, comparative biology and taxonomic classification.</title>
        <authorList>
            <person name="Goeker M."/>
        </authorList>
    </citation>
    <scope>NUCLEOTIDE SEQUENCE [LARGE SCALE GENOMIC DNA]</scope>
    <source>
        <strain evidence="5 6">DSM 12251</strain>
    </source>
</reference>
<evidence type="ECO:0000256" key="2">
    <source>
        <dbReference type="SAM" id="MobiDB-lite"/>
    </source>
</evidence>
<dbReference type="InterPro" id="IPR011765">
    <property type="entry name" value="Pept_M16_N"/>
</dbReference>
<feature type="region of interest" description="Disordered" evidence="2">
    <location>
        <begin position="1"/>
        <end position="25"/>
    </location>
</feature>
<feature type="domain" description="Peptidase M16 C-terminal" evidence="4">
    <location>
        <begin position="638"/>
        <end position="796"/>
    </location>
</feature>
<dbReference type="Pfam" id="PF05193">
    <property type="entry name" value="Peptidase_M16_C"/>
    <property type="match status" value="2"/>
</dbReference>
<name>A0A7W8DQV2_9BACT</name>
<dbReference type="GO" id="GO:0008233">
    <property type="term" value="F:peptidase activity"/>
    <property type="evidence" value="ECO:0007669"/>
    <property type="project" value="UniProtKB-KW"/>
</dbReference>
<dbReference type="SUPFAM" id="SSF63411">
    <property type="entry name" value="LuxS/MPP-like metallohydrolase"/>
    <property type="match status" value="4"/>
</dbReference>
<dbReference type="EMBL" id="JACHIF010000006">
    <property type="protein sequence ID" value="MBB5038868.1"/>
    <property type="molecule type" value="Genomic_DNA"/>
</dbReference>
<dbReference type="Proteomes" id="UP000534294">
    <property type="component" value="Unassembled WGS sequence"/>
</dbReference>
<feature type="domain" description="Peptidase M16 N-terminal" evidence="3">
    <location>
        <begin position="478"/>
        <end position="613"/>
    </location>
</feature>
<feature type="domain" description="Peptidase M16 N-terminal" evidence="3">
    <location>
        <begin position="43"/>
        <end position="189"/>
    </location>
</feature>
<keyword evidence="6" id="KW-1185">Reference proteome</keyword>
<keyword evidence="5" id="KW-0378">Hydrolase</keyword>
<evidence type="ECO:0000259" key="3">
    <source>
        <dbReference type="Pfam" id="PF00675"/>
    </source>
</evidence>
<dbReference type="GO" id="GO:0046872">
    <property type="term" value="F:metal ion binding"/>
    <property type="evidence" value="ECO:0007669"/>
    <property type="project" value="InterPro"/>
</dbReference>
<gene>
    <name evidence="5" type="ORF">HNQ64_003133</name>
</gene>
<evidence type="ECO:0000313" key="6">
    <source>
        <dbReference type="Proteomes" id="UP000534294"/>
    </source>
</evidence>